<feature type="transmembrane region" description="Helical" evidence="1">
    <location>
        <begin position="158"/>
        <end position="178"/>
    </location>
</feature>
<evidence type="ECO:0000313" key="4">
    <source>
        <dbReference type="Proteomes" id="UP000217199"/>
    </source>
</evidence>
<keyword evidence="1" id="KW-1133">Transmembrane helix</keyword>
<evidence type="ECO:0000256" key="1">
    <source>
        <dbReference type="SAM" id="Phobius"/>
    </source>
</evidence>
<accession>A0A286UDI6</accession>
<dbReference type="EMBL" id="NBII01000006">
    <property type="protein sequence ID" value="PAV17608.1"/>
    <property type="molecule type" value="Genomic_DNA"/>
</dbReference>
<evidence type="ECO:0000313" key="3">
    <source>
        <dbReference type="EMBL" id="PAV17608.1"/>
    </source>
</evidence>
<feature type="transmembrane region" description="Helical" evidence="1">
    <location>
        <begin position="221"/>
        <end position="239"/>
    </location>
</feature>
<keyword evidence="1" id="KW-0472">Membrane</keyword>
<dbReference type="InParanoid" id="A0A286UDI6"/>
<keyword evidence="1" id="KW-0812">Transmembrane</keyword>
<gene>
    <name evidence="3" type="ORF">PNOK_0609400</name>
</gene>
<feature type="transmembrane region" description="Helical" evidence="1">
    <location>
        <begin position="190"/>
        <end position="215"/>
    </location>
</feature>
<dbReference type="Proteomes" id="UP000217199">
    <property type="component" value="Unassembled WGS sequence"/>
</dbReference>
<feature type="signal peptide" evidence="2">
    <location>
        <begin position="1"/>
        <end position="20"/>
    </location>
</feature>
<protein>
    <submittedName>
        <fullName evidence="3">Uncharacterized protein</fullName>
    </submittedName>
</protein>
<reference evidence="3 4" key="1">
    <citation type="journal article" date="2017" name="Mol. Ecol.">
        <title>Comparative and population genomic landscape of Phellinus noxius: A hypervariable fungus causing root rot in trees.</title>
        <authorList>
            <person name="Chung C.L."/>
            <person name="Lee T.J."/>
            <person name="Akiba M."/>
            <person name="Lee H.H."/>
            <person name="Kuo T.H."/>
            <person name="Liu D."/>
            <person name="Ke H.M."/>
            <person name="Yokoi T."/>
            <person name="Roa M.B."/>
            <person name="Lu M.J."/>
            <person name="Chang Y.Y."/>
            <person name="Ann P.J."/>
            <person name="Tsai J.N."/>
            <person name="Chen C.Y."/>
            <person name="Tzean S.S."/>
            <person name="Ota Y."/>
            <person name="Hattori T."/>
            <person name="Sahashi N."/>
            <person name="Liou R.F."/>
            <person name="Kikuchi T."/>
            <person name="Tsai I.J."/>
        </authorList>
    </citation>
    <scope>NUCLEOTIDE SEQUENCE [LARGE SCALE GENOMIC DNA]</scope>
    <source>
        <strain evidence="3 4">FFPRI411160</strain>
    </source>
</reference>
<evidence type="ECO:0000256" key="2">
    <source>
        <dbReference type="SAM" id="SignalP"/>
    </source>
</evidence>
<name>A0A286UDI6_9AGAM</name>
<keyword evidence="4" id="KW-1185">Reference proteome</keyword>
<dbReference type="OrthoDB" id="3266462at2759"/>
<proteinExistence type="predicted"/>
<comment type="caution">
    <text evidence="3">The sequence shown here is derived from an EMBL/GenBank/DDBJ whole genome shotgun (WGS) entry which is preliminary data.</text>
</comment>
<organism evidence="3 4">
    <name type="scientific">Pyrrhoderma noxium</name>
    <dbReference type="NCBI Taxonomy" id="2282107"/>
    <lineage>
        <taxon>Eukaryota</taxon>
        <taxon>Fungi</taxon>
        <taxon>Dikarya</taxon>
        <taxon>Basidiomycota</taxon>
        <taxon>Agaricomycotina</taxon>
        <taxon>Agaricomycetes</taxon>
        <taxon>Hymenochaetales</taxon>
        <taxon>Hymenochaetaceae</taxon>
        <taxon>Pyrrhoderma</taxon>
    </lineage>
</organism>
<feature type="chain" id="PRO_5013695823" evidence="2">
    <location>
        <begin position="21"/>
        <end position="240"/>
    </location>
</feature>
<keyword evidence="2" id="KW-0732">Signal</keyword>
<dbReference type="AlphaFoldDB" id="A0A286UDI6"/>
<sequence>MLSFNVFALAVAAVLPFVSAAPAPLTGVNLNAAAKAHVGLKPLDVDVKADADVSLAARYVKLDADLATKAKIRPRDATSIASILVDLQVNLGDEVCHLHHFTAKNATSENLTVVLKGVVSVVNTAVTDLKALKGKSSATILASLDGKATLTVSEVAQLLANVISTILLGLKVVVSVIADVKVLVKVVANVALGGCLCNLINAVVALVGGLILALAPLLSSVASLLTTLGLTTVGTLLTIL</sequence>